<reference evidence="4 5" key="1">
    <citation type="submission" date="2019-09" db="EMBL/GenBank/DDBJ databases">
        <title>Bird 10,000 Genomes (B10K) Project - Family phase.</title>
        <authorList>
            <person name="Zhang G."/>
        </authorList>
    </citation>
    <scope>NUCLEOTIDE SEQUENCE [LARGE SCALE GENOMIC DNA]</scope>
    <source>
        <strain evidence="4">B10K-DU-001-03</strain>
        <tissue evidence="4">Muscle</tissue>
    </source>
</reference>
<dbReference type="Proteomes" id="UP000588334">
    <property type="component" value="Unassembled WGS sequence"/>
</dbReference>
<dbReference type="PANTHER" id="PTHR33064">
    <property type="entry name" value="POL PROTEIN"/>
    <property type="match status" value="1"/>
</dbReference>
<evidence type="ECO:0000256" key="2">
    <source>
        <dbReference type="ARBA" id="ARBA00012180"/>
    </source>
</evidence>
<protein>
    <recommendedName>
        <fullName evidence="2">ribonuclease H</fullName>
        <ecNumber evidence="2">3.1.26.4</ecNumber>
    </recommendedName>
</protein>
<dbReference type="InterPro" id="IPR000477">
    <property type="entry name" value="RT_dom"/>
</dbReference>
<feature type="non-terminal residue" evidence="4">
    <location>
        <position position="167"/>
    </location>
</feature>
<dbReference type="OrthoDB" id="9950135at2759"/>
<evidence type="ECO:0000256" key="1">
    <source>
        <dbReference type="ARBA" id="ARBA00010879"/>
    </source>
</evidence>
<feature type="domain" description="Reverse transcriptase" evidence="3">
    <location>
        <begin position="1"/>
        <end position="119"/>
    </location>
</feature>
<dbReference type="SUPFAM" id="SSF56672">
    <property type="entry name" value="DNA/RNA polymerases"/>
    <property type="match status" value="1"/>
</dbReference>
<keyword evidence="5" id="KW-1185">Reference proteome</keyword>
<dbReference type="EC" id="3.1.26.4" evidence="2"/>
<evidence type="ECO:0000313" key="4">
    <source>
        <dbReference type="EMBL" id="NXF77356.1"/>
    </source>
</evidence>
<dbReference type="Gene3D" id="3.30.70.270">
    <property type="match status" value="1"/>
</dbReference>
<comment type="similarity">
    <text evidence="1">Belongs to the beta type-B retroviral polymerase family. HERV class-II K(HML-2) pol subfamily.</text>
</comment>
<accession>A0A7K8WF17</accession>
<dbReference type="InterPro" id="IPR051320">
    <property type="entry name" value="Viral_Replic_Matur_Polypro"/>
</dbReference>
<sequence>TIDVKDMFFMFPLKEADWDRFAFTCEGKQYTFTHLPQRYQHSPTLVHHAPAHELAQIASEEETKVYQYIDDILIGESDVTTVDQTQTNIITHLESLELPIPTEKVQFPSSDVKFLGILWKGGAVCIPSEILTTLEQVKMLESKKELQHALGFLFFWRKHVLDFSIIA</sequence>
<name>A0A7K8WF17_9FURN</name>
<evidence type="ECO:0000313" key="5">
    <source>
        <dbReference type="Proteomes" id="UP000588334"/>
    </source>
</evidence>
<feature type="non-terminal residue" evidence="4">
    <location>
        <position position="1"/>
    </location>
</feature>
<organism evidence="4 5">
    <name type="scientific">Sclerurus mexicanus</name>
    <name type="common">tawny-throated leaftosser</name>
    <dbReference type="NCBI Taxonomy" id="265632"/>
    <lineage>
        <taxon>Eukaryota</taxon>
        <taxon>Metazoa</taxon>
        <taxon>Chordata</taxon>
        <taxon>Craniata</taxon>
        <taxon>Vertebrata</taxon>
        <taxon>Euteleostomi</taxon>
        <taxon>Archelosauria</taxon>
        <taxon>Archosauria</taxon>
        <taxon>Dinosauria</taxon>
        <taxon>Saurischia</taxon>
        <taxon>Theropoda</taxon>
        <taxon>Coelurosauria</taxon>
        <taxon>Aves</taxon>
        <taxon>Neognathae</taxon>
        <taxon>Neoaves</taxon>
        <taxon>Telluraves</taxon>
        <taxon>Australaves</taxon>
        <taxon>Passeriformes</taxon>
        <taxon>Furnariidae</taxon>
        <taxon>Sclerurus</taxon>
    </lineage>
</organism>
<dbReference type="Pfam" id="PF00078">
    <property type="entry name" value="RVT_1"/>
    <property type="match status" value="1"/>
</dbReference>
<comment type="caution">
    <text evidence="4">The sequence shown here is derived from an EMBL/GenBank/DDBJ whole genome shotgun (WGS) entry which is preliminary data.</text>
</comment>
<dbReference type="GO" id="GO:0004523">
    <property type="term" value="F:RNA-DNA hybrid ribonuclease activity"/>
    <property type="evidence" value="ECO:0007669"/>
    <property type="project" value="UniProtKB-EC"/>
</dbReference>
<dbReference type="InterPro" id="IPR043502">
    <property type="entry name" value="DNA/RNA_pol_sf"/>
</dbReference>
<dbReference type="InterPro" id="IPR043128">
    <property type="entry name" value="Rev_trsase/Diguanyl_cyclase"/>
</dbReference>
<dbReference type="EMBL" id="VWZF01003834">
    <property type="protein sequence ID" value="NXF77356.1"/>
    <property type="molecule type" value="Genomic_DNA"/>
</dbReference>
<dbReference type="PROSITE" id="PS50878">
    <property type="entry name" value="RT_POL"/>
    <property type="match status" value="1"/>
</dbReference>
<dbReference type="PANTHER" id="PTHR33064:SF37">
    <property type="entry name" value="RIBONUCLEASE H"/>
    <property type="match status" value="1"/>
</dbReference>
<evidence type="ECO:0000259" key="3">
    <source>
        <dbReference type="PROSITE" id="PS50878"/>
    </source>
</evidence>
<gene>
    <name evidence="4" type="primary">Pol_3</name>
    <name evidence="4" type="ORF">SCLMEX_R05952</name>
</gene>
<dbReference type="AlphaFoldDB" id="A0A7K8WF17"/>
<proteinExistence type="inferred from homology"/>